<feature type="region of interest" description="Disordered" evidence="4">
    <location>
        <begin position="1265"/>
        <end position="1300"/>
    </location>
</feature>
<feature type="region of interest" description="Disordered" evidence="4">
    <location>
        <begin position="890"/>
        <end position="940"/>
    </location>
</feature>
<evidence type="ECO:0000256" key="2">
    <source>
        <dbReference type="ARBA" id="ARBA00005988"/>
    </source>
</evidence>
<dbReference type="GO" id="GO:0006508">
    <property type="term" value="P:proteolysis"/>
    <property type="evidence" value="ECO:0007669"/>
    <property type="project" value="InterPro"/>
</dbReference>
<dbReference type="STRING" id="3088.A0A383WKG5"/>
<sequence>MNGRPAGETLAAAAAARELQQGKQQAQWSIPTGGQTTSSNAPAAAPASADSNSSSSSLLASSAAAAAVAAYRRQYLGLSTGQQPSGQQPSGSKPGFALKSRPTGMAPPDHGPQHRPGYLPRPDNPEEQAAVPNLPAKSGLAGTLLPPAAMFPGSCCPPPIPEPLVAMDPDAKVILAQRQSQRVLEPGGLMNRLVYDSLEPPATATASDAAAAVCFGSSCSSSSTSSASSSCRTTGSGGTTRSNSSVREDAAAGGTAAVAGSSDVGDSSQGAAPAAPAAWYVPQGPDDPTLVFESRFECGNLRRVVQVYRFEYDLVLQPDINTRGHTQWYYFSVRNMRPGQAYIFNIINLQKPDSLYNMGMLPLLHSAQQMRRKGIGWVRAGSDVYYGPNSIKRGKQQPYFALTFTMEFPHEDDTVHLAHCYPYSYSDLQNHLYVLLKEPSNTAMMQRACMATSLAGNAVDVLTITAPEGCGKPLSQRQGVVLSGKHCSRVHPGETNASWMMKGALHQLLGSSAEAAQLREQFVFKVVPMLNPDGVVVGNYRCSLAGLDLNRVWQEPDARLQPVICAFKGMIKAFMQEREVVLFVDMHGHSRKYGVFCYGCEKKAIRDSVPHVTGWPVPGSVGGLPGVPAKSLERLFPLMLYINTPDLFSFKSCNFKVQKSKAGTGRVVGFRELGLVNAYTIEASFCGASVGKYAKQHFNTGHLEDMGAALVRTLVDYWAPAELSSAAELSAQLQAAGSGSSGAAAAQSALGLVADTAGAAEDDDVCTDSDDESSSEEEKQPPQPQQSSSNASAQLQRSKSSGRLQVPVAPADAAGSAAAAAAAAAATAAAISSNVAQLSNQLVAMLAGTTIDSKPSSTASSSVVGADSTATSSGSAVASLLSAFKAASGSVDAPSGKAAGGSSSNSISTRRSSSRNAGSQQVQGSSSISSSSSSNSSSAVKQPNHAAALAAGAAAHALLGKLLAAKAKLQQGAAATGADGSAAGAAAAGTSSSSAAAAGAGAAAAAAAAAVGTAGSAGVVQWRSTAQQQQEQAAVGAVALTVSTAAAGCEGAGSARWSPASAGPGCMLPEGPGAATSGTTQSAAAAAGAGSAGSGPAQLSQEEAALVAVPGLLELLQQLVQEQAALTEAVGAAAAGSSSSKGTKKKGKRRGLARYGNPEVLRAARAKADASLAAALPELGSLLGFDDEDAAAANEGDVEDYSSAAAAPGSTTAPDGSSSSDWAGCIRSGRRANTAGSRGGALLDAERYMDLLDKQKRHTGGVLVSSSIDDPWAQCPSGSSSRSSRSAHTTSSFNSKGVPATPGAVAAAGLGSGSAQPPSGALGISRSSSLWAKADASPSLAAAVAAAAVIGGGGAGEPGQQSAAAATVASGAPAGIMGRRRRSKSAHAWFAN</sequence>
<feature type="compositionally biased region" description="Low complexity" evidence="4">
    <location>
        <begin position="925"/>
        <end position="938"/>
    </location>
</feature>
<dbReference type="InterPro" id="IPR050821">
    <property type="entry name" value="Cytosolic_carboxypeptidase"/>
</dbReference>
<dbReference type="Gene3D" id="2.60.40.3120">
    <property type="match status" value="1"/>
</dbReference>
<dbReference type="GO" id="GO:0008270">
    <property type="term" value="F:zinc ion binding"/>
    <property type="evidence" value="ECO:0007669"/>
    <property type="project" value="InterPro"/>
</dbReference>
<evidence type="ECO:0000256" key="3">
    <source>
        <dbReference type="PROSITE-ProRule" id="PRU01379"/>
    </source>
</evidence>
<dbReference type="SUPFAM" id="SSF53187">
    <property type="entry name" value="Zn-dependent exopeptidases"/>
    <property type="match status" value="1"/>
</dbReference>
<comment type="cofactor">
    <cofactor evidence="1">
        <name>Zn(2+)</name>
        <dbReference type="ChEBI" id="CHEBI:29105"/>
    </cofactor>
</comment>
<feature type="region of interest" description="Disordered" evidence="4">
    <location>
        <begin position="1"/>
        <end position="59"/>
    </location>
</feature>
<accession>A0A383WKG5</accession>
<feature type="region of interest" description="Disordered" evidence="4">
    <location>
        <begin position="760"/>
        <end position="807"/>
    </location>
</feature>
<dbReference type="EMBL" id="FNXT01001297">
    <property type="protein sequence ID" value="SZX77901.1"/>
    <property type="molecule type" value="Genomic_DNA"/>
</dbReference>
<evidence type="ECO:0000313" key="7">
    <source>
        <dbReference type="Proteomes" id="UP000256970"/>
    </source>
</evidence>
<evidence type="ECO:0000313" key="6">
    <source>
        <dbReference type="EMBL" id="SZX77901.1"/>
    </source>
</evidence>
<dbReference type="InterPro" id="IPR000834">
    <property type="entry name" value="Peptidase_M14"/>
</dbReference>
<evidence type="ECO:0000256" key="4">
    <source>
        <dbReference type="SAM" id="MobiDB-lite"/>
    </source>
</evidence>
<feature type="region of interest" description="Disordered" evidence="4">
    <location>
        <begin position="1194"/>
        <end position="1225"/>
    </location>
</feature>
<dbReference type="InterPro" id="IPR040626">
    <property type="entry name" value="Pepdidase_M14_N"/>
</dbReference>
<feature type="active site" description="Proton donor/acceptor" evidence="3">
    <location>
        <position position="682"/>
    </location>
</feature>
<evidence type="ECO:0000256" key="1">
    <source>
        <dbReference type="ARBA" id="ARBA00001947"/>
    </source>
</evidence>
<dbReference type="Gene3D" id="3.40.630.10">
    <property type="entry name" value="Zn peptidases"/>
    <property type="match status" value="1"/>
</dbReference>
<keyword evidence="7" id="KW-1185">Reference proteome</keyword>
<evidence type="ECO:0000259" key="5">
    <source>
        <dbReference type="PROSITE" id="PS52035"/>
    </source>
</evidence>
<feature type="compositionally biased region" description="Low complexity" evidence="4">
    <location>
        <begin position="785"/>
        <end position="798"/>
    </location>
</feature>
<organism evidence="6 7">
    <name type="scientific">Tetradesmus obliquus</name>
    <name type="common">Green alga</name>
    <name type="synonym">Acutodesmus obliquus</name>
    <dbReference type="NCBI Taxonomy" id="3088"/>
    <lineage>
        <taxon>Eukaryota</taxon>
        <taxon>Viridiplantae</taxon>
        <taxon>Chlorophyta</taxon>
        <taxon>core chlorophytes</taxon>
        <taxon>Chlorophyceae</taxon>
        <taxon>CS clade</taxon>
        <taxon>Sphaeropleales</taxon>
        <taxon>Scenedesmaceae</taxon>
        <taxon>Tetradesmus</taxon>
    </lineage>
</organism>
<feature type="region of interest" description="Disordered" evidence="4">
    <location>
        <begin position="219"/>
        <end position="270"/>
    </location>
</feature>
<dbReference type="Pfam" id="PF00246">
    <property type="entry name" value="Peptidase_M14"/>
    <property type="match status" value="1"/>
</dbReference>
<name>A0A383WKG5_TETOB</name>
<dbReference type="Pfam" id="PF18027">
    <property type="entry name" value="Pepdidase_M14_N"/>
    <property type="match status" value="1"/>
</dbReference>
<feature type="compositionally biased region" description="Low complexity" evidence="4">
    <location>
        <begin position="1277"/>
        <end position="1300"/>
    </location>
</feature>
<gene>
    <name evidence="6" type="ORF">BQ4739_LOCUS18236</name>
</gene>
<dbReference type="Proteomes" id="UP000256970">
    <property type="component" value="Unassembled WGS sequence"/>
</dbReference>
<feature type="compositionally biased region" description="Low complexity" evidence="4">
    <location>
        <begin position="1071"/>
        <end position="1080"/>
    </location>
</feature>
<dbReference type="PANTHER" id="PTHR12756">
    <property type="entry name" value="CYTOSOLIC CARBOXYPEPTIDASE"/>
    <property type="match status" value="1"/>
</dbReference>
<feature type="region of interest" description="Disordered" evidence="4">
    <location>
        <begin position="1058"/>
        <end position="1080"/>
    </location>
</feature>
<dbReference type="PANTHER" id="PTHR12756:SF45">
    <property type="entry name" value="CYTOSOLIC CARBOXYPEPTIDASE NNA1"/>
    <property type="match status" value="1"/>
</dbReference>
<proteinExistence type="inferred from homology"/>
<dbReference type="PROSITE" id="PS52035">
    <property type="entry name" value="PEPTIDASE_M14"/>
    <property type="match status" value="1"/>
</dbReference>
<feature type="compositionally biased region" description="Low complexity" evidence="4">
    <location>
        <begin position="895"/>
        <end position="917"/>
    </location>
</feature>
<feature type="domain" description="Peptidase M14" evidence="5">
    <location>
        <begin position="421"/>
        <end position="718"/>
    </location>
</feature>
<feature type="compositionally biased region" description="Low complexity" evidence="4">
    <location>
        <begin position="79"/>
        <end position="95"/>
    </location>
</feature>
<feature type="compositionally biased region" description="Polar residues" evidence="4">
    <location>
        <begin position="21"/>
        <end position="37"/>
    </location>
</feature>
<feature type="compositionally biased region" description="Basic residues" evidence="4">
    <location>
        <begin position="1142"/>
        <end position="1152"/>
    </location>
</feature>
<feature type="compositionally biased region" description="Acidic residues" evidence="4">
    <location>
        <begin position="760"/>
        <end position="775"/>
    </location>
</feature>
<comment type="similarity">
    <text evidence="2 3">Belongs to the peptidase M14 family.</text>
</comment>
<reference evidence="6 7" key="1">
    <citation type="submission" date="2016-10" db="EMBL/GenBank/DDBJ databases">
        <authorList>
            <person name="Cai Z."/>
        </authorList>
    </citation>
    <scope>NUCLEOTIDE SEQUENCE [LARGE SCALE GENOMIC DNA]</scope>
</reference>
<feature type="compositionally biased region" description="Low complexity" evidence="4">
    <location>
        <begin position="38"/>
        <end position="59"/>
    </location>
</feature>
<feature type="region of interest" description="Disordered" evidence="4">
    <location>
        <begin position="1131"/>
        <end position="1154"/>
    </location>
</feature>
<protein>
    <recommendedName>
        <fullName evidence="5">Peptidase M14 domain-containing protein</fullName>
    </recommendedName>
</protein>
<dbReference type="GO" id="GO:0004181">
    <property type="term" value="F:metallocarboxypeptidase activity"/>
    <property type="evidence" value="ECO:0007669"/>
    <property type="project" value="InterPro"/>
</dbReference>
<feature type="region of interest" description="Disordered" evidence="4">
    <location>
        <begin position="79"/>
        <end position="128"/>
    </location>
</feature>
<feature type="compositionally biased region" description="Low complexity" evidence="4">
    <location>
        <begin position="1202"/>
        <end position="1214"/>
    </location>
</feature>
<feature type="compositionally biased region" description="Low complexity" evidence="4">
    <location>
        <begin position="1131"/>
        <end position="1141"/>
    </location>
</feature>